<keyword evidence="1" id="KW-0472">Membrane</keyword>
<keyword evidence="1" id="KW-0812">Transmembrane</keyword>
<evidence type="ECO:0000256" key="1">
    <source>
        <dbReference type="SAM" id="Phobius"/>
    </source>
</evidence>
<organism evidence="3 4">
    <name type="scientific">Desertihabitans brevis</name>
    <dbReference type="NCBI Taxonomy" id="2268447"/>
    <lineage>
        <taxon>Bacteria</taxon>
        <taxon>Bacillati</taxon>
        <taxon>Actinomycetota</taxon>
        <taxon>Actinomycetes</taxon>
        <taxon>Propionibacteriales</taxon>
        <taxon>Propionibacteriaceae</taxon>
        <taxon>Desertihabitans</taxon>
    </lineage>
</organism>
<feature type="transmembrane region" description="Helical" evidence="1">
    <location>
        <begin position="120"/>
        <end position="138"/>
    </location>
</feature>
<accession>A0A367YUX3</accession>
<comment type="caution">
    <text evidence="3">The sequence shown here is derived from an EMBL/GenBank/DDBJ whole genome shotgun (WGS) entry which is preliminary data.</text>
</comment>
<evidence type="ECO:0000259" key="2">
    <source>
        <dbReference type="Pfam" id="PF04235"/>
    </source>
</evidence>
<dbReference type="Pfam" id="PF04235">
    <property type="entry name" value="DUF418"/>
    <property type="match status" value="1"/>
</dbReference>
<keyword evidence="4" id="KW-1185">Reference proteome</keyword>
<feature type="transmembrane region" description="Helical" evidence="1">
    <location>
        <begin position="195"/>
        <end position="223"/>
    </location>
</feature>
<sequence length="279" mass="29150">MEIAIRALCLLVLGALLTTLDTPVRIILDEYGVAFLVVLPLVFLPARVLLGLGVGGVLLLPGVAAALAQVRAVRAQQVEPWGIVVEWFVTGAYPVLIWAPTLLLGVALVRLGLGRRRATLVGLAVAAAVAAVALPLGAQLVPPRQVAIGIATGGVERFAVATSLTVAGNVAAMLAVALALIALTTWLPASPRRLLVRLGAPLAAVGSMPLTVYVAQVLVLWLLTRGLGVPLGEDHWVVVGALTVGSLLLAWLWRRLAGRGPLEQLLGFISRPPARRTSR</sequence>
<gene>
    <name evidence="3" type="ORF">DT076_09400</name>
</gene>
<protein>
    <submittedName>
        <fullName evidence="3">DUF418 domain-containing protein</fullName>
    </submittedName>
</protein>
<evidence type="ECO:0000313" key="4">
    <source>
        <dbReference type="Proteomes" id="UP000252770"/>
    </source>
</evidence>
<name>A0A367YUX3_9ACTN</name>
<dbReference type="Proteomes" id="UP000252770">
    <property type="component" value="Unassembled WGS sequence"/>
</dbReference>
<evidence type="ECO:0000313" key="3">
    <source>
        <dbReference type="EMBL" id="RCK69664.1"/>
    </source>
</evidence>
<keyword evidence="1" id="KW-1133">Transmembrane helix</keyword>
<feature type="domain" description="DUF418" evidence="2">
    <location>
        <begin position="151"/>
        <end position="265"/>
    </location>
</feature>
<feature type="transmembrane region" description="Helical" evidence="1">
    <location>
        <begin position="158"/>
        <end position="183"/>
    </location>
</feature>
<feature type="transmembrane region" description="Helical" evidence="1">
    <location>
        <begin position="95"/>
        <end position="113"/>
    </location>
</feature>
<dbReference type="AlphaFoldDB" id="A0A367YUX3"/>
<proteinExistence type="predicted"/>
<dbReference type="EMBL" id="QOUI01000005">
    <property type="protein sequence ID" value="RCK69664.1"/>
    <property type="molecule type" value="Genomic_DNA"/>
</dbReference>
<dbReference type="InterPro" id="IPR007349">
    <property type="entry name" value="DUF418"/>
</dbReference>
<reference evidence="3 4" key="1">
    <citation type="submission" date="2018-07" db="EMBL/GenBank/DDBJ databases">
        <title>Desertimonas flava gen. nov. sp. nov.</title>
        <authorList>
            <person name="Liu S."/>
        </authorList>
    </citation>
    <scope>NUCLEOTIDE SEQUENCE [LARGE SCALE GENOMIC DNA]</scope>
    <source>
        <strain evidence="3 4">16Sb5-5</strain>
    </source>
</reference>
<feature type="transmembrane region" description="Helical" evidence="1">
    <location>
        <begin position="235"/>
        <end position="253"/>
    </location>
</feature>